<dbReference type="InterPro" id="IPR015894">
    <property type="entry name" value="Guanylate-bd_N"/>
</dbReference>
<organism evidence="6 7">
    <name type="scientific">Blepharisma stoltei</name>
    <dbReference type="NCBI Taxonomy" id="1481888"/>
    <lineage>
        <taxon>Eukaryota</taxon>
        <taxon>Sar</taxon>
        <taxon>Alveolata</taxon>
        <taxon>Ciliophora</taxon>
        <taxon>Postciliodesmatophora</taxon>
        <taxon>Heterotrichea</taxon>
        <taxon>Heterotrichida</taxon>
        <taxon>Blepharismidae</taxon>
        <taxon>Blepharisma</taxon>
    </lineage>
</organism>
<dbReference type="GO" id="GO:0005525">
    <property type="term" value="F:GTP binding"/>
    <property type="evidence" value="ECO:0007669"/>
    <property type="project" value="UniProtKB-KW"/>
</dbReference>
<dbReference type="SUPFAM" id="SSF48340">
    <property type="entry name" value="Interferon-induced guanylate-binding protein 1 (GBP1), C-terminal domain"/>
    <property type="match status" value="1"/>
</dbReference>
<keyword evidence="3" id="KW-0342">GTP-binding</keyword>
<evidence type="ECO:0000256" key="1">
    <source>
        <dbReference type="ARBA" id="ARBA00022741"/>
    </source>
</evidence>
<dbReference type="Pfam" id="PF02263">
    <property type="entry name" value="GBP"/>
    <property type="match status" value="1"/>
</dbReference>
<feature type="domain" description="GB1/RHD3-type G" evidence="5">
    <location>
        <begin position="33"/>
        <end position="293"/>
    </location>
</feature>
<proteinExistence type="inferred from homology"/>
<comment type="similarity">
    <text evidence="4">Belongs to the TRAFAC class dynamin-like GTPase superfamily. GB1/RHD3 GTPase family.</text>
</comment>
<evidence type="ECO:0000313" key="6">
    <source>
        <dbReference type="EMBL" id="CAG9331362.1"/>
    </source>
</evidence>
<dbReference type="EMBL" id="CAJZBQ010000053">
    <property type="protein sequence ID" value="CAG9331362.1"/>
    <property type="molecule type" value="Genomic_DNA"/>
</dbReference>
<sequence length="560" mass="64472">MEKLAASLPLVIHSPNGQLEITSEGSEALSNIKSSISVISMTGPYRTGKSFALNSILGIQGSTFGVGNDVRAFTQGIWMFIEPLSDKTLIYLDIEGFGSTSRSSKDDAKIFALAVLLSSLVIYNSKGVIDEGSINQLVLALYFIECLNLKSASDDTEKLTPNFIWILRDFVLSLEDENGNPITSKMYLERVLREQIKGRSAENIQVGRQLIGQTFENRDCYVLPRPVDSENMLQNMDEIPFNELKEEFKEGIIKIREAIRRSNVKKVKGRSIKGKDLLRLLENYVKFINDGNIPPVPNTWDFIVQREYEEITAHSMLEYQKAKQDIIKQIPIEEQMIKLFIKGQKDIAEGRILGCHLRHEKYMYNALQELMKFYEDELKEILKQNLNSSLNYNLDIIYSLFNPVFQKIELNEYKMNIDVLEADWTYAMDQYEIQARGPGKFIAIAEFSKRNQNSPCARLLGTIFEEMRNQLSQMKIQELFFEQHLRNAEGHKNSKSIIELRSELALNRYRMSQFNEIVKNIQKKVLRQLLEKLNQGEEELDVKMTIESVAMNRQCECAIF</sequence>
<keyword evidence="1" id="KW-0547">Nucleotide-binding</keyword>
<dbReference type="SUPFAM" id="SSF52540">
    <property type="entry name" value="P-loop containing nucleoside triphosphate hydrolases"/>
    <property type="match status" value="1"/>
</dbReference>
<dbReference type="InterPro" id="IPR030386">
    <property type="entry name" value="G_GB1_RHD3_dom"/>
</dbReference>
<accession>A0AAU9K0W0</accession>
<evidence type="ECO:0000256" key="2">
    <source>
        <dbReference type="ARBA" id="ARBA00022801"/>
    </source>
</evidence>
<dbReference type="AlphaFoldDB" id="A0AAU9K0W0"/>
<evidence type="ECO:0000259" key="5">
    <source>
        <dbReference type="PROSITE" id="PS51715"/>
    </source>
</evidence>
<evidence type="ECO:0000256" key="4">
    <source>
        <dbReference type="PROSITE-ProRule" id="PRU01052"/>
    </source>
</evidence>
<dbReference type="Gene3D" id="3.40.50.300">
    <property type="entry name" value="P-loop containing nucleotide triphosphate hydrolases"/>
    <property type="match status" value="1"/>
</dbReference>
<dbReference type="Gene3D" id="1.20.1000.10">
    <property type="entry name" value="Guanylate-binding protein, C-terminal domain"/>
    <property type="match status" value="1"/>
</dbReference>
<dbReference type="GO" id="GO:0003924">
    <property type="term" value="F:GTPase activity"/>
    <property type="evidence" value="ECO:0007669"/>
    <property type="project" value="InterPro"/>
</dbReference>
<comment type="caution">
    <text evidence="6">The sequence shown here is derived from an EMBL/GenBank/DDBJ whole genome shotgun (WGS) entry which is preliminary data.</text>
</comment>
<evidence type="ECO:0000256" key="3">
    <source>
        <dbReference type="ARBA" id="ARBA00023134"/>
    </source>
</evidence>
<dbReference type="PANTHER" id="PTHR10751">
    <property type="entry name" value="GUANYLATE BINDING PROTEIN"/>
    <property type="match status" value="1"/>
</dbReference>
<gene>
    <name evidence="6" type="ORF">BSTOLATCC_MIC53434</name>
</gene>
<dbReference type="InterPro" id="IPR036543">
    <property type="entry name" value="Guanylate-bd_C_sf"/>
</dbReference>
<name>A0AAU9K0W0_9CILI</name>
<dbReference type="InterPro" id="IPR027417">
    <property type="entry name" value="P-loop_NTPase"/>
</dbReference>
<keyword evidence="2" id="KW-0378">Hydrolase</keyword>
<evidence type="ECO:0000313" key="7">
    <source>
        <dbReference type="Proteomes" id="UP001162131"/>
    </source>
</evidence>
<protein>
    <recommendedName>
        <fullName evidence="5">GB1/RHD3-type G domain-containing protein</fullName>
    </recommendedName>
</protein>
<dbReference type="Proteomes" id="UP001162131">
    <property type="component" value="Unassembled WGS sequence"/>
</dbReference>
<keyword evidence="7" id="KW-1185">Reference proteome</keyword>
<dbReference type="PROSITE" id="PS51715">
    <property type="entry name" value="G_GB1_RHD3"/>
    <property type="match status" value="1"/>
</dbReference>
<reference evidence="6" key="1">
    <citation type="submission" date="2021-09" db="EMBL/GenBank/DDBJ databases">
        <authorList>
            <consortium name="AG Swart"/>
            <person name="Singh M."/>
            <person name="Singh A."/>
            <person name="Seah K."/>
            <person name="Emmerich C."/>
        </authorList>
    </citation>
    <scope>NUCLEOTIDE SEQUENCE</scope>
    <source>
        <strain evidence="6">ATCC30299</strain>
    </source>
</reference>